<accession>A0A845EWS5</accession>
<sequence length="242" mass="27738">MQSYERFSYVYDRLMEEAPYGEWVDLVKKEVATGKVLDLGSGTGECSINLAQVGFDVTAVDLSEHMLSVAQDKAIREKLPIKFLQQDMRELETGELYDVVTIFCDSLNYVTDREGVKATLSNVYQHLKQGGVLLFDVHSLYKVQSLFVDNTFASSEDDISYIWNSFAGAEEGAVEHELSFFVENEEGLYERFDEIHYQRTFAIDEYLVWLREVGFENISVTSDFTTLEPTPSSERLFFRAVK</sequence>
<evidence type="ECO:0000259" key="3">
    <source>
        <dbReference type="Pfam" id="PF13649"/>
    </source>
</evidence>
<dbReference type="RefSeq" id="WP_160918718.1">
    <property type="nucleotide sequence ID" value="NZ_WMEY01000002.1"/>
</dbReference>
<evidence type="ECO:0000256" key="2">
    <source>
        <dbReference type="ARBA" id="ARBA00022679"/>
    </source>
</evidence>
<dbReference type="PANTHER" id="PTHR43861">
    <property type="entry name" value="TRANS-ACONITATE 2-METHYLTRANSFERASE-RELATED"/>
    <property type="match status" value="1"/>
</dbReference>
<keyword evidence="2 4" id="KW-0808">Transferase</keyword>
<proteinExistence type="predicted"/>
<evidence type="ECO:0000313" key="4">
    <source>
        <dbReference type="EMBL" id="MYL63000.1"/>
    </source>
</evidence>
<protein>
    <submittedName>
        <fullName evidence="4">Methyltransferase domain-containing protein</fullName>
    </submittedName>
</protein>
<dbReference type="Pfam" id="PF13649">
    <property type="entry name" value="Methyltransf_25"/>
    <property type="match status" value="1"/>
</dbReference>
<comment type="caution">
    <text evidence="4">The sequence shown here is derived from an EMBL/GenBank/DDBJ whole genome shotgun (WGS) entry which is preliminary data.</text>
</comment>
<dbReference type="Gene3D" id="3.40.50.150">
    <property type="entry name" value="Vaccinia Virus protein VP39"/>
    <property type="match status" value="1"/>
</dbReference>
<feature type="domain" description="Methyltransferase" evidence="3">
    <location>
        <begin position="36"/>
        <end position="131"/>
    </location>
</feature>
<name>A0A845EWS5_9BACL</name>
<dbReference type="SUPFAM" id="SSF53335">
    <property type="entry name" value="S-adenosyl-L-methionine-dependent methyltransferases"/>
    <property type="match status" value="1"/>
</dbReference>
<dbReference type="EMBL" id="WMEY01000002">
    <property type="protein sequence ID" value="MYL63000.1"/>
    <property type="molecule type" value="Genomic_DNA"/>
</dbReference>
<dbReference type="PANTHER" id="PTHR43861:SF1">
    <property type="entry name" value="TRANS-ACONITATE 2-METHYLTRANSFERASE"/>
    <property type="match status" value="1"/>
</dbReference>
<dbReference type="CDD" id="cd02440">
    <property type="entry name" value="AdoMet_MTases"/>
    <property type="match status" value="1"/>
</dbReference>
<dbReference type="GO" id="GO:0032259">
    <property type="term" value="P:methylation"/>
    <property type="evidence" value="ECO:0007669"/>
    <property type="project" value="UniProtKB-KW"/>
</dbReference>
<reference evidence="4 5" key="1">
    <citation type="submission" date="2019-11" db="EMBL/GenBank/DDBJ databases">
        <title>Genome sequences of 17 halophilic strains isolated from different environments.</title>
        <authorList>
            <person name="Furrow R.E."/>
        </authorList>
    </citation>
    <scope>NUCLEOTIDE SEQUENCE [LARGE SCALE GENOMIC DNA]</scope>
    <source>
        <strain evidence="4 5">22506_14_FS</strain>
    </source>
</reference>
<dbReference type="AlphaFoldDB" id="A0A845EWS5"/>
<gene>
    <name evidence="4" type="ORF">GLW07_06465</name>
</gene>
<evidence type="ECO:0000313" key="5">
    <source>
        <dbReference type="Proteomes" id="UP000447833"/>
    </source>
</evidence>
<dbReference type="Proteomes" id="UP000447833">
    <property type="component" value="Unassembled WGS sequence"/>
</dbReference>
<dbReference type="Gene3D" id="2.20.25.110">
    <property type="entry name" value="S-adenosyl-L-methionine-dependent methyltransferases"/>
    <property type="match status" value="1"/>
</dbReference>
<dbReference type="GO" id="GO:0008168">
    <property type="term" value="F:methyltransferase activity"/>
    <property type="evidence" value="ECO:0007669"/>
    <property type="project" value="UniProtKB-KW"/>
</dbReference>
<dbReference type="InterPro" id="IPR041698">
    <property type="entry name" value="Methyltransf_25"/>
</dbReference>
<dbReference type="InterPro" id="IPR029063">
    <property type="entry name" value="SAM-dependent_MTases_sf"/>
</dbReference>
<evidence type="ECO:0000256" key="1">
    <source>
        <dbReference type="ARBA" id="ARBA00022603"/>
    </source>
</evidence>
<keyword evidence="1 4" id="KW-0489">Methyltransferase</keyword>
<organism evidence="4 5">
    <name type="scientific">Guptibacillus hwajinpoensis</name>
    <dbReference type="NCBI Taxonomy" id="208199"/>
    <lineage>
        <taxon>Bacteria</taxon>
        <taxon>Bacillati</taxon>
        <taxon>Bacillota</taxon>
        <taxon>Bacilli</taxon>
        <taxon>Bacillales</taxon>
        <taxon>Guptibacillaceae</taxon>
        <taxon>Guptibacillus</taxon>
    </lineage>
</organism>